<dbReference type="VEuPathDB" id="FungiDB:HpaG804576"/>
<reference evidence="2" key="1">
    <citation type="journal article" date="2010" name="Science">
        <title>Signatures of adaptation to obligate biotrophy in the Hyaloperonospora arabidopsidis genome.</title>
        <authorList>
            <person name="Baxter L."/>
            <person name="Tripathy S."/>
            <person name="Ishaque N."/>
            <person name="Boot N."/>
            <person name="Cabral A."/>
            <person name="Kemen E."/>
            <person name="Thines M."/>
            <person name="Ah-Fong A."/>
            <person name="Anderson R."/>
            <person name="Badejoko W."/>
            <person name="Bittner-Eddy P."/>
            <person name="Boore J.L."/>
            <person name="Chibucos M.C."/>
            <person name="Coates M."/>
            <person name="Dehal P."/>
            <person name="Delehaunty K."/>
            <person name="Dong S."/>
            <person name="Downton P."/>
            <person name="Dumas B."/>
            <person name="Fabro G."/>
            <person name="Fronick C."/>
            <person name="Fuerstenberg S.I."/>
            <person name="Fulton L."/>
            <person name="Gaulin E."/>
            <person name="Govers F."/>
            <person name="Hughes L."/>
            <person name="Humphray S."/>
            <person name="Jiang R.H."/>
            <person name="Judelson H."/>
            <person name="Kamoun S."/>
            <person name="Kyung K."/>
            <person name="Meijer H."/>
            <person name="Minx P."/>
            <person name="Morris P."/>
            <person name="Nelson J."/>
            <person name="Phuntumart V."/>
            <person name="Qutob D."/>
            <person name="Rehmany A."/>
            <person name="Rougon-Cardoso A."/>
            <person name="Ryden P."/>
            <person name="Torto-Alalibo T."/>
            <person name="Studholme D."/>
            <person name="Wang Y."/>
            <person name="Win J."/>
            <person name="Wood J."/>
            <person name="Clifton S.W."/>
            <person name="Rogers J."/>
            <person name="Van den Ackerveken G."/>
            <person name="Jones J.D."/>
            <person name="McDowell J.M."/>
            <person name="Beynon J."/>
            <person name="Tyler B.M."/>
        </authorList>
    </citation>
    <scope>NUCLEOTIDE SEQUENCE [LARGE SCALE GENOMIC DNA]</scope>
    <source>
        <strain evidence="2">Emoy2</strain>
    </source>
</reference>
<protein>
    <submittedName>
        <fullName evidence="1">Uncharacterized protein</fullName>
    </submittedName>
</protein>
<proteinExistence type="predicted"/>
<dbReference type="EMBL" id="JH598169">
    <property type="status" value="NOT_ANNOTATED_CDS"/>
    <property type="molecule type" value="Genomic_DNA"/>
</dbReference>
<dbReference type="AlphaFoldDB" id="M4BE58"/>
<sequence>MRRFGLLFDMATNSENGVEQIRCNEVHGGIVQELVQVSHIGFPLTVRPLSRIDMSSTASKTYFLLVGVRIAVTRPIRKLF</sequence>
<evidence type="ECO:0000313" key="2">
    <source>
        <dbReference type="Proteomes" id="UP000011713"/>
    </source>
</evidence>
<organism evidence="1 2">
    <name type="scientific">Hyaloperonospora arabidopsidis (strain Emoy2)</name>
    <name type="common">Downy mildew agent</name>
    <name type="synonym">Peronospora arabidopsidis</name>
    <dbReference type="NCBI Taxonomy" id="559515"/>
    <lineage>
        <taxon>Eukaryota</taxon>
        <taxon>Sar</taxon>
        <taxon>Stramenopiles</taxon>
        <taxon>Oomycota</taxon>
        <taxon>Peronosporomycetes</taxon>
        <taxon>Peronosporales</taxon>
        <taxon>Peronosporaceae</taxon>
        <taxon>Hyaloperonospora</taxon>
    </lineage>
</organism>
<dbReference type="HOGENOM" id="CLU_2594913_0_0_1"/>
<dbReference type="InParanoid" id="M4BE58"/>
<dbReference type="Proteomes" id="UP000011713">
    <property type="component" value="Unassembled WGS sequence"/>
</dbReference>
<name>M4BE58_HYAAE</name>
<evidence type="ECO:0000313" key="1">
    <source>
        <dbReference type="EnsemblProtists" id="HpaP804576"/>
    </source>
</evidence>
<keyword evidence="2" id="KW-1185">Reference proteome</keyword>
<reference evidence="1" key="2">
    <citation type="submission" date="2015-06" db="UniProtKB">
        <authorList>
            <consortium name="EnsemblProtists"/>
        </authorList>
    </citation>
    <scope>IDENTIFICATION</scope>
    <source>
        <strain evidence="1">Emoy2</strain>
    </source>
</reference>
<accession>M4BE58</accession>
<dbReference type="EnsemblProtists" id="HpaT804576">
    <property type="protein sequence ID" value="HpaP804576"/>
    <property type="gene ID" value="HpaG804576"/>
</dbReference>